<dbReference type="Gene3D" id="3.40.50.1820">
    <property type="entry name" value="alpha/beta hydrolase"/>
    <property type="match status" value="1"/>
</dbReference>
<protein>
    <recommendedName>
        <fullName evidence="1">SGNH hydrolase-type esterase domain-containing protein</fullName>
    </recommendedName>
</protein>
<evidence type="ECO:0000313" key="2">
    <source>
        <dbReference type="EMBL" id="RRB14053.1"/>
    </source>
</evidence>
<name>A0A3P1CL43_9BACT</name>
<keyword evidence="3" id="KW-1185">Reference proteome</keyword>
<dbReference type="InterPro" id="IPR029058">
    <property type="entry name" value="AB_hydrolase_fold"/>
</dbReference>
<dbReference type="SUPFAM" id="SSF52266">
    <property type="entry name" value="SGNH hydrolase"/>
    <property type="match status" value="1"/>
</dbReference>
<dbReference type="Proteomes" id="UP000274271">
    <property type="component" value="Unassembled WGS sequence"/>
</dbReference>
<dbReference type="RefSeq" id="WP_124907949.1">
    <property type="nucleotide sequence ID" value="NZ_RQJP01000003.1"/>
</dbReference>
<dbReference type="PANTHER" id="PTHR30383">
    <property type="entry name" value="THIOESTERASE 1/PROTEASE 1/LYSOPHOSPHOLIPASE L1"/>
    <property type="match status" value="1"/>
</dbReference>
<organism evidence="2 3">
    <name type="scientific">Larkinella knui</name>
    <dbReference type="NCBI Taxonomy" id="2025310"/>
    <lineage>
        <taxon>Bacteria</taxon>
        <taxon>Pseudomonadati</taxon>
        <taxon>Bacteroidota</taxon>
        <taxon>Cytophagia</taxon>
        <taxon>Cytophagales</taxon>
        <taxon>Spirosomataceae</taxon>
        <taxon>Larkinella</taxon>
    </lineage>
</organism>
<dbReference type="SUPFAM" id="SSF53474">
    <property type="entry name" value="alpha/beta-Hydrolases"/>
    <property type="match status" value="1"/>
</dbReference>
<accession>A0A3P1CL43</accession>
<reference evidence="2 3" key="1">
    <citation type="submission" date="2018-11" db="EMBL/GenBank/DDBJ databases">
        <authorList>
            <person name="Zhou Z."/>
            <person name="Wang G."/>
        </authorList>
    </citation>
    <scope>NUCLEOTIDE SEQUENCE [LARGE SCALE GENOMIC DNA]</scope>
    <source>
        <strain evidence="2 3">KCTC42998</strain>
    </source>
</reference>
<evidence type="ECO:0000259" key="1">
    <source>
        <dbReference type="Pfam" id="PF13472"/>
    </source>
</evidence>
<evidence type="ECO:0000313" key="3">
    <source>
        <dbReference type="Proteomes" id="UP000274271"/>
    </source>
</evidence>
<dbReference type="InterPro" id="IPR051532">
    <property type="entry name" value="Ester_Hydrolysis_Enzymes"/>
</dbReference>
<dbReference type="PANTHER" id="PTHR30383:SF5">
    <property type="entry name" value="SGNH HYDROLASE-TYPE ESTERASE DOMAIN-CONTAINING PROTEIN"/>
    <property type="match status" value="1"/>
</dbReference>
<feature type="domain" description="SGNH hydrolase-type esterase" evidence="1">
    <location>
        <begin position="26"/>
        <end position="200"/>
    </location>
</feature>
<proteinExistence type="predicted"/>
<comment type="caution">
    <text evidence="2">The sequence shown here is derived from an EMBL/GenBank/DDBJ whole genome shotgun (WGS) entry which is preliminary data.</text>
</comment>
<sequence>MRFVTLFFLTFLTLPGFSQKKIRIACVGNSITHGTVLPDREKNSYPAQLAVLLGDQYDVRNFGKSGATLLRKGNLPYWTSTEYRQALDFRPDWVFIKLGTNDTKPMNRVYLTEYQQDYRDLIASFQQLPSKPRVVLLVPVPVFSTDTTGITASVLDKQIVPGVRQVAYETGCDVINLYNLFLDSKALVPDLVHPNVEGTARMAKRISEVIHRKEETGFDLIKKADLTTQGFNFYGFQGHDFPFQGHNAKIVVPKRAAPGHPWVWRARFWGHEPQTDIALLERGFHVVYCDVAELFGNDEALATWDAYYQRLTKAGLAPKAVMEGMSRGGVYSYRWAVTYPDRVAAIYADAPVLDLKSWPGGNGKRPKAAKEWEQFKQDFKLKTDEEALAFKGNPIDLTDEIVKAGFPLLHVVGDADEAVPVDENTNPFEQKIKSAGGTIQVIHKPLIGHHPHSLPDPQPIVDFILKATGY</sequence>
<dbReference type="EMBL" id="RQJP01000003">
    <property type="protein sequence ID" value="RRB14053.1"/>
    <property type="molecule type" value="Genomic_DNA"/>
</dbReference>
<dbReference type="AlphaFoldDB" id="A0A3P1CL43"/>
<dbReference type="InterPro" id="IPR036514">
    <property type="entry name" value="SGNH_hydro_sf"/>
</dbReference>
<dbReference type="OrthoDB" id="9796689at2"/>
<dbReference type="Gene3D" id="3.40.50.1110">
    <property type="entry name" value="SGNH hydrolase"/>
    <property type="match status" value="1"/>
</dbReference>
<dbReference type="GO" id="GO:0004622">
    <property type="term" value="F:phosphatidylcholine lysophospholipase activity"/>
    <property type="evidence" value="ECO:0007669"/>
    <property type="project" value="TreeGrafter"/>
</dbReference>
<gene>
    <name evidence="2" type="ORF">EHT87_17580</name>
</gene>
<dbReference type="Pfam" id="PF13472">
    <property type="entry name" value="Lipase_GDSL_2"/>
    <property type="match status" value="1"/>
</dbReference>
<dbReference type="InterPro" id="IPR013830">
    <property type="entry name" value="SGNH_hydro"/>
</dbReference>